<evidence type="ECO:0000256" key="1">
    <source>
        <dbReference type="SAM" id="MobiDB-lite"/>
    </source>
</evidence>
<evidence type="ECO:0000313" key="6">
    <source>
        <dbReference type="Proteomes" id="UP000318509"/>
    </source>
</evidence>
<dbReference type="GO" id="GO:0006351">
    <property type="term" value="P:DNA-templated transcription"/>
    <property type="evidence" value="ECO:0007669"/>
    <property type="project" value="InterPro"/>
</dbReference>
<proteinExistence type="predicted"/>
<dbReference type="AlphaFoldDB" id="A0A537K4C1"/>
<dbReference type="EMBL" id="VBAK01000113">
    <property type="protein sequence ID" value="TMI90386.1"/>
    <property type="molecule type" value="Genomic_DNA"/>
</dbReference>
<dbReference type="Proteomes" id="UP000318509">
    <property type="component" value="Unassembled WGS sequence"/>
</dbReference>
<dbReference type="Gene3D" id="3.30.70.2650">
    <property type="match status" value="1"/>
</dbReference>
<dbReference type="InterPro" id="IPR036390">
    <property type="entry name" value="WH_DNA-bd_sf"/>
</dbReference>
<dbReference type="Pfam" id="PF07848">
    <property type="entry name" value="PaaX"/>
    <property type="match status" value="1"/>
</dbReference>
<dbReference type="Pfam" id="PF20803">
    <property type="entry name" value="PaaX_M"/>
    <property type="match status" value="1"/>
</dbReference>
<evidence type="ECO:0000259" key="3">
    <source>
        <dbReference type="Pfam" id="PF08223"/>
    </source>
</evidence>
<comment type="caution">
    <text evidence="5">The sequence shown here is derived from an EMBL/GenBank/DDBJ whole genome shotgun (WGS) entry which is preliminary data.</text>
</comment>
<sequence>MQARSMLFTLYGDYVRHYGSTIWIGSLIALMAELGCTPPAVRAAVSRMTRQGWLAASRSGRSSYYALSARGQARIDEAAQRIFKLHPERWDGRWRILTVAASERDRKRRDRLRRELAWMGFAALSRGVYLTPTDLFDRTASLAERYGLTGRCEMFTADHDGPTPDARLAARCWDLRAIDAAYAEFVAEWRPRLDRHRARAAGGAAAPGAETPAPPGGEGPTDATCFVEKTRLVHAFRKFLFIDPGLPQDLLPERWTGTEARGVFSTYYHLLTEGALRFFERHYRPAPGHEGDLPRGRQAARRDPFRPPLPVV</sequence>
<gene>
    <name evidence="5" type="ORF">E6H00_07095</name>
</gene>
<dbReference type="InterPro" id="IPR013225">
    <property type="entry name" value="PaaX_C"/>
</dbReference>
<dbReference type="Pfam" id="PF08223">
    <property type="entry name" value="PaaX_C"/>
    <property type="match status" value="1"/>
</dbReference>
<evidence type="ECO:0000259" key="2">
    <source>
        <dbReference type="Pfam" id="PF07848"/>
    </source>
</evidence>
<dbReference type="PANTHER" id="PTHR30319">
    <property type="entry name" value="PHENYLACETIC ACID REGULATOR-RELATED TRANSCRIPTIONAL REPRESSOR"/>
    <property type="match status" value="1"/>
</dbReference>
<reference evidence="5 6" key="1">
    <citation type="journal article" date="2019" name="Nat. Microbiol.">
        <title>Mediterranean grassland soil C-N compound turnover is dependent on rainfall and depth, and is mediated by genomically divergent microorganisms.</title>
        <authorList>
            <person name="Diamond S."/>
            <person name="Andeer P.F."/>
            <person name="Li Z."/>
            <person name="Crits-Christoph A."/>
            <person name="Burstein D."/>
            <person name="Anantharaman K."/>
            <person name="Lane K.R."/>
            <person name="Thomas B.C."/>
            <person name="Pan C."/>
            <person name="Northen T.R."/>
            <person name="Banfield J.F."/>
        </authorList>
    </citation>
    <scope>NUCLEOTIDE SEQUENCE [LARGE SCALE GENOMIC DNA]</scope>
    <source>
        <strain evidence="5">NP_3</strain>
    </source>
</reference>
<name>A0A537K4C1_9BACT</name>
<dbReference type="InterPro" id="IPR012906">
    <property type="entry name" value="PaaX-like_N"/>
</dbReference>
<dbReference type="InterPro" id="IPR048846">
    <property type="entry name" value="PaaX-like_central"/>
</dbReference>
<organism evidence="5 6">
    <name type="scientific">Candidatus Segetimicrobium genomatis</name>
    <dbReference type="NCBI Taxonomy" id="2569760"/>
    <lineage>
        <taxon>Bacteria</taxon>
        <taxon>Bacillati</taxon>
        <taxon>Candidatus Sysuimicrobiota</taxon>
        <taxon>Candidatus Sysuimicrobiia</taxon>
        <taxon>Candidatus Sysuimicrobiales</taxon>
        <taxon>Candidatus Segetimicrobiaceae</taxon>
        <taxon>Candidatus Segetimicrobium</taxon>
    </lineage>
</organism>
<dbReference type="InterPro" id="IPR011965">
    <property type="entry name" value="PaaX_trns_reg"/>
</dbReference>
<evidence type="ECO:0000313" key="5">
    <source>
        <dbReference type="EMBL" id="TMI90386.1"/>
    </source>
</evidence>
<feature type="compositionally biased region" description="Basic and acidic residues" evidence="1">
    <location>
        <begin position="287"/>
        <end position="305"/>
    </location>
</feature>
<feature type="domain" description="Transcriptional repressor PaaX-like N-terminal" evidence="2">
    <location>
        <begin position="3"/>
        <end position="71"/>
    </location>
</feature>
<feature type="region of interest" description="Disordered" evidence="1">
    <location>
        <begin position="287"/>
        <end position="312"/>
    </location>
</feature>
<dbReference type="Gene3D" id="1.10.10.10">
    <property type="entry name" value="Winged helix-like DNA-binding domain superfamily/Winged helix DNA-binding domain"/>
    <property type="match status" value="1"/>
</dbReference>
<dbReference type="InterPro" id="IPR036388">
    <property type="entry name" value="WH-like_DNA-bd_sf"/>
</dbReference>
<accession>A0A537K4C1</accession>
<dbReference type="Gene3D" id="1.20.58.1460">
    <property type="match status" value="1"/>
</dbReference>
<feature type="domain" description="Transcriptional repressor PaaX-like C-terminal" evidence="3">
    <location>
        <begin position="220"/>
        <end position="280"/>
    </location>
</feature>
<feature type="compositionally biased region" description="Low complexity" evidence="1">
    <location>
        <begin position="200"/>
        <end position="211"/>
    </location>
</feature>
<feature type="domain" description="Transcriptional repressor PaaX-like central Cas2-like" evidence="4">
    <location>
        <begin position="88"/>
        <end position="168"/>
    </location>
</feature>
<dbReference type="PANTHER" id="PTHR30319:SF1">
    <property type="entry name" value="TRANSCRIPTIONAL REPRESSOR PAAX"/>
    <property type="match status" value="1"/>
</dbReference>
<evidence type="ECO:0000259" key="4">
    <source>
        <dbReference type="Pfam" id="PF20803"/>
    </source>
</evidence>
<dbReference type="SUPFAM" id="SSF46785">
    <property type="entry name" value="Winged helix' DNA-binding domain"/>
    <property type="match status" value="1"/>
</dbReference>
<protein>
    <submittedName>
        <fullName evidence="5">Phenylacetic acid degradation operon negative regulatory protein PaaX</fullName>
    </submittedName>
</protein>
<dbReference type="PIRSF" id="PIRSF020623">
    <property type="entry name" value="PaaX"/>
    <property type="match status" value="1"/>
</dbReference>
<feature type="region of interest" description="Disordered" evidence="1">
    <location>
        <begin position="200"/>
        <end position="219"/>
    </location>
</feature>